<dbReference type="SUPFAM" id="SSF53927">
    <property type="entry name" value="Cytidine deaminase-like"/>
    <property type="match status" value="1"/>
</dbReference>
<protein>
    <recommendedName>
        <fullName evidence="3">Sulfur carrier protein FdhD</fullName>
    </recommendedName>
</protein>
<comment type="similarity">
    <text evidence="3">Belongs to the FdhD family.</text>
</comment>
<dbReference type="InterPro" id="IPR016193">
    <property type="entry name" value="Cytidine_deaminase-like"/>
</dbReference>
<dbReference type="GO" id="GO:0016783">
    <property type="term" value="F:sulfurtransferase activity"/>
    <property type="evidence" value="ECO:0007669"/>
    <property type="project" value="InterPro"/>
</dbReference>
<dbReference type="HAMAP" id="MF_00187">
    <property type="entry name" value="FdhD"/>
    <property type="match status" value="1"/>
</dbReference>
<organism evidence="4 5">
    <name type="scientific">Nocardioides guangzhouensis</name>
    <dbReference type="NCBI Taxonomy" id="2497878"/>
    <lineage>
        <taxon>Bacteria</taxon>
        <taxon>Bacillati</taxon>
        <taxon>Actinomycetota</taxon>
        <taxon>Actinomycetes</taxon>
        <taxon>Propionibacteriales</taxon>
        <taxon>Nocardioidaceae</taxon>
        <taxon>Nocardioides</taxon>
    </lineage>
</organism>
<name>A0A4Q4ZJ02_9ACTN</name>
<dbReference type="EMBL" id="SDKM01000003">
    <property type="protein sequence ID" value="RYP88260.1"/>
    <property type="molecule type" value="Genomic_DNA"/>
</dbReference>
<keyword evidence="4" id="KW-0808">Transferase</keyword>
<evidence type="ECO:0000313" key="5">
    <source>
        <dbReference type="Proteomes" id="UP000295198"/>
    </source>
</evidence>
<feature type="active site" description="Cysteine persulfide intermediate" evidence="3">
    <location>
        <position position="111"/>
    </location>
</feature>
<evidence type="ECO:0000256" key="1">
    <source>
        <dbReference type="ARBA" id="ARBA00022490"/>
    </source>
</evidence>
<comment type="function">
    <text evidence="3">Required for formate dehydrogenase (FDH) activity. Acts as a sulfur carrier protein that transfers sulfur from IscS to the molybdenum cofactor prior to its insertion into FDH.</text>
</comment>
<dbReference type="Proteomes" id="UP000295198">
    <property type="component" value="Unassembled WGS sequence"/>
</dbReference>
<dbReference type="PIRSF" id="PIRSF015626">
    <property type="entry name" value="FdhD"/>
    <property type="match status" value="1"/>
</dbReference>
<dbReference type="AlphaFoldDB" id="A0A4Q4ZJ02"/>
<comment type="caution">
    <text evidence="3">Lacks conserved residue(s) required for the propagation of feature annotation.</text>
</comment>
<keyword evidence="5" id="KW-1185">Reference proteome</keyword>
<keyword evidence="2 3" id="KW-0501">Molybdenum cofactor biosynthesis</keyword>
<dbReference type="GO" id="GO:0097163">
    <property type="term" value="F:sulfur carrier activity"/>
    <property type="evidence" value="ECO:0007669"/>
    <property type="project" value="UniProtKB-UniRule"/>
</dbReference>
<evidence type="ECO:0000256" key="2">
    <source>
        <dbReference type="ARBA" id="ARBA00023150"/>
    </source>
</evidence>
<evidence type="ECO:0000313" key="4">
    <source>
        <dbReference type="EMBL" id="RYP88260.1"/>
    </source>
</evidence>
<dbReference type="Pfam" id="PF02634">
    <property type="entry name" value="FdhD-NarQ"/>
    <property type="match status" value="1"/>
</dbReference>
<dbReference type="GO" id="GO:0005737">
    <property type="term" value="C:cytoplasm"/>
    <property type="evidence" value="ECO:0007669"/>
    <property type="project" value="UniProtKB-SubCell"/>
</dbReference>
<dbReference type="NCBIfam" id="NF001943">
    <property type="entry name" value="PRK00724.1-2"/>
    <property type="match status" value="1"/>
</dbReference>
<evidence type="ECO:0000256" key="3">
    <source>
        <dbReference type="HAMAP-Rule" id="MF_00187"/>
    </source>
</evidence>
<dbReference type="RefSeq" id="WP_134713821.1">
    <property type="nucleotide sequence ID" value="NZ_SDKM01000003.1"/>
</dbReference>
<accession>A0A4Q4ZJ02</accession>
<sequence>MGRRSDRRKVLRLRGDAATARPDTLAVEEPLEIRVDGTAVAVTMRTPGDDVELAAGFLVSEGVVGAADDVVAIRFCDDGRPDPTHNVLDVTLAPHVAVPDFARSFYTSSSCGVCGKDSLDAVRTTARWSVADDAVRVPATLLAALPDRLRDAQAVFERTGGLHAAGLFTAAGEVLCVREDVGRHNAVDKVVGWALAEGRLPLAGTLLQVSGRTSFELVQKAWMAGVPVLSAVSAPSTLAVDLAEEAGMTLAGFVRDGGMNVYAGAHRVAVAAPAAG</sequence>
<dbReference type="Gene3D" id="3.40.140.10">
    <property type="entry name" value="Cytidine Deaminase, domain 2"/>
    <property type="match status" value="1"/>
</dbReference>
<dbReference type="InterPro" id="IPR003786">
    <property type="entry name" value="FdhD"/>
</dbReference>
<comment type="subcellular location">
    <subcellularLocation>
        <location evidence="3">Cytoplasm</location>
    </subcellularLocation>
</comment>
<dbReference type="NCBIfam" id="TIGR00129">
    <property type="entry name" value="fdhD_narQ"/>
    <property type="match status" value="1"/>
</dbReference>
<dbReference type="PANTHER" id="PTHR30592:SF1">
    <property type="entry name" value="SULFUR CARRIER PROTEIN FDHD"/>
    <property type="match status" value="1"/>
</dbReference>
<dbReference type="PANTHER" id="PTHR30592">
    <property type="entry name" value="FORMATE DEHYDROGENASE"/>
    <property type="match status" value="1"/>
</dbReference>
<reference evidence="4 5" key="1">
    <citation type="submission" date="2019-01" db="EMBL/GenBank/DDBJ databases">
        <title>Nocardioides guangzhouensis sp. nov., an actinobacterium isolated from soil.</title>
        <authorList>
            <person name="Fu Y."/>
            <person name="Cai Y."/>
            <person name="Lin Z."/>
            <person name="Chen P."/>
        </authorList>
    </citation>
    <scope>NUCLEOTIDE SEQUENCE [LARGE SCALE GENOMIC DNA]</scope>
    <source>
        <strain evidence="4 5">130</strain>
    </source>
</reference>
<dbReference type="OrthoDB" id="3197277at2"/>
<dbReference type="Gene3D" id="3.10.20.10">
    <property type="match status" value="1"/>
</dbReference>
<comment type="caution">
    <text evidence="4">The sequence shown here is derived from an EMBL/GenBank/DDBJ whole genome shotgun (WGS) entry which is preliminary data.</text>
</comment>
<keyword evidence="1 3" id="KW-0963">Cytoplasm</keyword>
<gene>
    <name evidence="3 4" type="primary">fdhD</name>
    <name evidence="4" type="ORF">EKO23_02670</name>
</gene>
<dbReference type="GO" id="GO:0006777">
    <property type="term" value="P:Mo-molybdopterin cofactor biosynthetic process"/>
    <property type="evidence" value="ECO:0007669"/>
    <property type="project" value="UniProtKB-UniRule"/>
</dbReference>
<proteinExistence type="inferred from homology"/>